<dbReference type="PANTHER" id="PTHR43046">
    <property type="entry name" value="GDP-MANNOSE MANNOSYL HYDROLASE"/>
    <property type="match status" value="1"/>
</dbReference>
<gene>
    <name evidence="4" type="ORF">LEA_20796</name>
</gene>
<dbReference type="PRINTS" id="PR00502">
    <property type="entry name" value="NUDIXFAMILY"/>
</dbReference>
<protein>
    <submittedName>
        <fullName evidence="4">NUDIX hydrolase</fullName>
    </submittedName>
</protein>
<accession>K1S9K4</accession>
<dbReference type="Pfam" id="PF00293">
    <property type="entry name" value="NUDIX"/>
    <property type="match status" value="1"/>
</dbReference>
<name>K1S9K4_9ZZZZ</name>
<dbReference type="InterPro" id="IPR020084">
    <property type="entry name" value="NUDIX_hydrolase_CS"/>
</dbReference>
<dbReference type="GO" id="GO:0016787">
    <property type="term" value="F:hydrolase activity"/>
    <property type="evidence" value="ECO:0007669"/>
    <property type="project" value="UniProtKB-KW"/>
</dbReference>
<dbReference type="PROSITE" id="PS00893">
    <property type="entry name" value="NUDIX_BOX"/>
    <property type="match status" value="1"/>
</dbReference>
<dbReference type="SUPFAM" id="SSF55811">
    <property type="entry name" value="Nudix"/>
    <property type="match status" value="1"/>
</dbReference>
<dbReference type="Gene3D" id="3.90.79.10">
    <property type="entry name" value="Nucleoside Triphosphate Pyrophosphohydrolase"/>
    <property type="match status" value="1"/>
</dbReference>
<dbReference type="CDD" id="cd04677">
    <property type="entry name" value="NUDIX_Hydrolase"/>
    <property type="match status" value="1"/>
</dbReference>
<comment type="caution">
    <text evidence="4">The sequence shown here is derived from an EMBL/GenBank/DDBJ whole genome shotgun (WGS) entry which is preliminary data.</text>
</comment>
<dbReference type="PROSITE" id="PS51462">
    <property type="entry name" value="NUDIX"/>
    <property type="match status" value="1"/>
</dbReference>
<keyword evidence="2 4" id="KW-0378">Hydrolase</keyword>
<organism evidence="4">
    <name type="scientific">human gut metagenome</name>
    <dbReference type="NCBI Taxonomy" id="408170"/>
    <lineage>
        <taxon>unclassified sequences</taxon>
        <taxon>metagenomes</taxon>
        <taxon>organismal metagenomes</taxon>
    </lineage>
</organism>
<evidence type="ECO:0000256" key="2">
    <source>
        <dbReference type="ARBA" id="ARBA00022801"/>
    </source>
</evidence>
<dbReference type="InterPro" id="IPR020476">
    <property type="entry name" value="Nudix_hydrolase"/>
</dbReference>
<evidence type="ECO:0000256" key="1">
    <source>
        <dbReference type="ARBA" id="ARBA00001946"/>
    </source>
</evidence>
<evidence type="ECO:0000313" key="4">
    <source>
        <dbReference type="EMBL" id="EKC44136.1"/>
    </source>
</evidence>
<reference evidence="4" key="1">
    <citation type="journal article" date="2013" name="Environ. Microbiol.">
        <title>Microbiota from the distal guts of lean and obese adolescents exhibit partial functional redundancy besides clear differences in community structure.</title>
        <authorList>
            <person name="Ferrer M."/>
            <person name="Ruiz A."/>
            <person name="Lanza F."/>
            <person name="Haange S.B."/>
            <person name="Oberbach A."/>
            <person name="Till H."/>
            <person name="Bargiela R."/>
            <person name="Campoy C."/>
            <person name="Segura M.T."/>
            <person name="Richter M."/>
            <person name="von Bergen M."/>
            <person name="Seifert J."/>
            <person name="Suarez A."/>
        </authorList>
    </citation>
    <scope>NUCLEOTIDE SEQUENCE</scope>
</reference>
<dbReference type="InterPro" id="IPR015797">
    <property type="entry name" value="NUDIX_hydrolase-like_dom_sf"/>
</dbReference>
<dbReference type="EMBL" id="AJWY01014307">
    <property type="protein sequence ID" value="EKC44136.1"/>
    <property type="molecule type" value="Genomic_DNA"/>
</dbReference>
<proteinExistence type="predicted"/>
<dbReference type="InterPro" id="IPR000086">
    <property type="entry name" value="NUDIX_hydrolase_dom"/>
</dbReference>
<dbReference type="PANTHER" id="PTHR43046:SF2">
    <property type="entry name" value="8-OXO-DGTP DIPHOSPHATASE-RELATED"/>
    <property type="match status" value="1"/>
</dbReference>
<dbReference type="AlphaFoldDB" id="K1S9K4"/>
<evidence type="ECO:0000259" key="3">
    <source>
        <dbReference type="PROSITE" id="PS51462"/>
    </source>
</evidence>
<sequence>MGYIEDLRKLIGHKRIVLNGSLVIIENKDGKILMQKRTYPKGKWGLPGGLMELGESTVETAVREVREETNLTVENLKLLGVYSGKDHLCKAENGDEWYVVVTAYTTKDFSGTLMINDGESEALEWFCPEEIPKNIPSTHRLVIDDYKNGL</sequence>
<feature type="domain" description="Nudix hydrolase" evidence="3">
    <location>
        <begin position="14"/>
        <end position="148"/>
    </location>
</feature>
<comment type="cofactor">
    <cofactor evidence="1">
        <name>Mg(2+)</name>
        <dbReference type="ChEBI" id="CHEBI:18420"/>
    </cofactor>
</comment>